<proteinExistence type="predicted"/>
<name>A0ABV9TXZ6_9ACTN</name>
<evidence type="ECO:0000313" key="4">
    <source>
        <dbReference type="Proteomes" id="UP001595872"/>
    </source>
</evidence>
<protein>
    <submittedName>
        <fullName evidence="3">STAS domain-containing protein</fullName>
    </submittedName>
</protein>
<dbReference type="Proteomes" id="UP001595872">
    <property type="component" value="Unassembled WGS sequence"/>
</dbReference>
<organism evidence="3 4">
    <name type="scientific">Actinomadura gamaensis</name>
    <dbReference type="NCBI Taxonomy" id="1763541"/>
    <lineage>
        <taxon>Bacteria</taxon>
        <taxon>Bacillati</taxon>
        <taxon>Actinomycetota</taxon>
        <taxon>Actinomycetes</taxon>
        <taxon>Streptosporangiales</taxon>
        <taxon>Thermomonosporaceae</taxon>
        <taxon>Actinomadura</taxon>
    </lineage>
</organism>
<dbReference type="RefSeq" id="WP_378254884.1">
    <property type="nucleotide sequence ID" value="NZ_JBHSIT010000003.1"/>
</dbReference>
<dbReference type="InterPro" id="IPR058548">
    <property type="entry name" value="MlaB-like_STAS"/>
</dbReference>
<dbReference type="PROSITE" id="PS50801">
    <property type="entry name" value="STAS"/>
    <property type="match status" value="1"/>
</dbReference>
<feature type="compositionally biased region" description="Low complexity" evidence="1">
    <location>
        <begin position="1"/>
        <end position="19"/>
    </location>
</feature>
<evidence type="ECO:0000256" key="1">
    <source>
        <dbReference type="SAM" id="MobiDB-lite"/>
    </source>
</evidence>
<dbReference type="EMBL" id="JBHSIT010000003">
    <property type="protein sequence ID" value="MFC4908354.1"/>
    <property type="molecule type" value="Genomic_DNA"/>
</dbReference>
<dbReference type="InterPro" id="IPR002645">
    <property type="entry name" value="STAS_dom"/>
</dbReference>
<dbReference type="Gene3D" id="3.30.750.24">
    <property type="entry name" value="STAS domain"/>
    <property type="match status" value="1"/>
</dbReference>
<feature type="domain" description="STAS" evidence="2">
    <location>
        <begin position="32"/>
        <end position="102"/>
    </location>
</feature>
<dbReference type="InterPro" id="IPR036513">
    <property type="entry name" value="STAS_dom_sf"/>
</dbReference>
<gene>
    <name evidence="3" type="ORF">ACFPCY_13550</name>
</gene>
<accession>A0ABV9TXZ6</accession>
<keyword evidence="4" id="KW-1185">Reference proteome</keyword>
<dbReference type="SUPFAM" id="SSF52091">
    <property type="entry name" value="SpoIIaa-like"/>
    <property type="match status" value="1"/>
</dbReference>
<evidence type="ECO:0000259" key="2">
    <source>
        <dbReference type="PROSITE" id="PS50801"/>
    </source>
</evidence>
<feature type="region of interest" description="Disordered" evidence="1">
    <location>
        <begin position="1"/>
        <end position="32"/>
    </location>
</feature>
<evidence type="ECO:0000313" key="3">
    <source>
        <dbReference type="EMBL" id="MFC4908354.1"/>
    </source>
</evidence>
<reference evidence="4" key="1">
    <citation type="journal article" date="2019" name="Int. J. Syst. Evol. Microbiol.">
        <title>The Global Catalogue of Microorganisms (GCM) 10K type strain sequencing project: providing services to taxonomists for standard genome sequencing and annotation.</title>
        <authorList>
            <consortium name="The Broad Institute Genomics Platform"/>
            <consortium name="The Broad Institute Genome Sequencing Center for Infectious Disease"/>
            <person name="Wu L."/>
            <person name="Ma J."/>
        </authorList>
    </citation>
    <scope>NUCLEOTIDE SEQUENCE [LARGE SCALE GENOMIC DNA]</scope>
    <source>
        <strain evidence="4">KLKA75</strain>
    </source>
</reference>
<dbReference type="Pfam" id="PF13466">
    <property type="entry name" value="STAS_2"/>
    <property type="match status" value="1"/>
</dbReference>
<dbReference type="CDD" id="cd07043">
    <property type="entry name" value="STAS_anti-anti-sigma_factors"/>
    <property type="match status" value="1"/>
</dbReference>
<comment type="caution">
    <text evidence="3">The sequence shown here is derived from an EMBL/GenBank/DDBJ whole genome shotgun (WGS) entry which is preliminary data.</text>
</comment>
<sequence>MSVADGVVPGADDPADAPGGPSPSLNGRAGKRDLRLEPLAGKVGLVVSGEIDIRNRPVWQSALDRLAGAGRQVHLELAGLRMIDAGGVGVLLTAASRLDADGGIVLYDPPRALCRILGVLWPDAVGIEVRER</sequence>